<keyword evidence="3" id="KW-1185">Reference proteome</keyword>
<reference evidence="2 3" key="1">
    <citation type="journal article" date="2019" name="Int. J. Syst. Evol. Microbiol.">
        <title>The Global Catalogue of Microorganisms (GCM) 10K type strain sequencing project: providing services to taxonomists for standard genome sequencing and annotation.</title>
        <authorList>
            <consortium name="The Broad Institute Genomics Platform"/>
            <consortium name="The Broad Institute Genome Sequencing Center for Infectious Disease"/>
            <person name="Wu L."/>
            <person name="Ma J."/>
        </authorList>
    </citation>
    <scope>NUCLEOTIDE SEQUENCE [LARGE SCALE GENOMIC DNA]</scope>
    <source>
        <strain evidence="2 3">JCM 16327</strain>
    </source>
</reference>
<keyword evidence="1" id="KW-0812">Transmembrane</keyword>
<protein>
    <submittedName>
        <fullName evidence="2">Uncharacterized protein</fullName>
    </submittedName>
</protein>
<name>A0AAV3SYQ2_9EURY</name>
<gene>
    <name evidence="2" type="ORF">GCM10009019_05800</name>
</gene>
<sequence>MRFRYDPVKIGAGIFLLILVSVIAVLAGFWEVLTMRERATVTIGSVGALGTAALALATFWTIKQNEETLEDLEKERRKPVVLDFLAEVVDPIIERAEDSKEPLRSGQRVWGGNSRNSSVDDVRLSRPPSYRDIEVSIWHKFEEEYPDLYEKCITWWELVDEVKDAAGELAEALLDADEYDGEISDRDKAVRTIMNTVRYSEGTDRPVDDVEEYRRTMYRNYPELHHQYWRSQWELLQLVEDLRSETIEMKRDLQAEYGISNREITEYQNVS</sequence>
<dbReference type="RefSeq" id="WP_227261709.1">
    <property type="nucleotide sequence ID" value="NZ_BAAADU010000002.1"/>
</dbReference>
<dbReference type="AlphaFoldDB" id="A0AAV3SYQ2"/>
<dbReference type="Proteomes" id="UP001500194">
    <property type="component" value="Unassembled WGS sequence"/>
</dbReference>
<keyword evidence="1" id="KW-0472">Membrane</keyword>
<feature type="transmembrane region" description="Helical" evidence="1">
    <location>
        <begin position="12"/>
        <end position="33"/>
    </location>
</feature>
<feature type="transmembrane region" description="Helical" evidence="1">
    <location>
        <begin position="39"/>
        <end position="62"/>
    </location>
</feature>
<keyword evidence="1" id="KW-1133">Transmembrane helix</keyword>
<evidence type="ECO:0000313" key="3">
    <source>
        <dbReference type="Proteomes" id="UP001500194"/>
    </source>
</evidence>
<accession>A0AAV3SYQ2</accession>
<dbReference type="GeneID" id="68572303"/>
<organism evidence="2 3">
    <name type="scientific">Salarchaeum japonicum</name>
    <dbReference type="NCBI Taxonomy" id="555573"/>
    <lineage>
        <taxon>Archaea</taxon>
        <taxon>Methanobacteriati</taxon>
        <taxon>Methanobacteriota</taxon>
        <taxon>Stenosarchaea group</taxon>
        <taxon>Halobacteria</taxon>
        <taxon>Halobacteriales</taxon>
        <taxon>Halobacteriaceae</taxon>
    </lineage>
</organism>
<evidence type="ECO:0000313" key="2">
    <source>
        <dbReference type="EMBL" id="GAA0646310.1"/>
    </source>
</evidence>
<evidence type="ECO:0000256" key="1">
    <source>
        <dbReference type="SAM" id="Phobius"/>
    </source>
</evidence>
<comment type="caution">
    <text evidence="2">The sequence shown here is derived from an EMBL/GenBank/DDBJ whole genome shotgun (WGS) entry which is preliminary data.</text>
</comment>
<dbReference type="EMBL" id="BAAADU010000002">
    <property type="protein sequence ID" value="GAA0646310.1"/>
    <property type="molecule type" value="Genomic_DNA"/>
</dbReference>
<proteinExistence type="predicted"/>